<keyword evidence="3" id="KW-0732">Signal</keyword>
<dbReference type="PROSITE" id="PS00290">
    <property type="entry name" value="IG_MHC"/>
    <property type="match status" value="1"/>
</dbReference>
<dbReference type="PANTHER" id="PTHR19944">
    <property type="entry name" value="MHC CLASS II-RELATED"/>
    <property type="match status" value="1"/>
</dbReference>
<feature type="domain" description="Ig-like" evidence="4">
    <location>
        <begin position="100"/>
        <end position="194"/>
    </location>
</feature>
<dbReference type="Pfam" id="PF07654">
    <property type="entry name" value="C1-set"/>
    <property type="match status" value="1"/>
</dbReference>
<evidence type="ECO:0000256" key="2">
    <source>
        <dbReference type="ARBA" id="ARBA00023319"/>
    </source>
</evidence>
<dbReference type="PROSITE" id="PS51257">
    <property type="entry name" value="PROKAR_LIPOPROTEIN"/>
    <property type="match status" value="1"/>
</dbReference>
<evidence type="ECO:0000313" key="5">
    <source>
        <dbReference type="EMBL" id="CAK6440231.1"/>
    </source>
</evidence>
<dbReference type="EMBL" id="OY882876">
    <property type="protein sequence ID" value="CAK6440231.1"/>
    <property type="molecule type" value="Genomic_DNA"/>
</dbReference>
<dbReference type="InterPro" id="IPR050160">
    <property type="entry name" value="MHC/Immunoglobulin"/>
</dbReference>
<dbReference type="Gene3D" id="2.60.40.10">
    <property type="entry name" value="Immunoglobulins"/>
    <property type="match status" value="1"/>
</dbReference>
<feature type="chain" id="PRO_5047356559" description="Ig-like domain-containing protein" evidence="3">
    <location>
        <begin position="26"/>
        <end position="199"/>
    </location>
</feature>
<dbReference type="PANTHER" id="PTHR19944:SF98">
    <property type="entry name" value="IG-LIKE DOMAIN-CONTAINING PROTEIN"/>
    <property type="match status" value="1"/>
</dbReference>
<dbReference type="PROSITE" id="PS50835">
    <property type="entry name" value="IG_LIKE"/>
    <property type="match status" value="1"/>
</dbReference>
<evidence type="ECO:0000256" key="3">
    <source>
        <dbReference type="SAM" id="SignalP"/>
    </source>
</evidence>
<dbReference type="InterPro" id="IPR003597">
    <property type="entry name" value="Ig_C1-set"/>
</dbReference>
<reference evidence="5" key="1">
    <citation type="submission" date="2023-12" db="EMBL/GenBank/DDBJ databases">
        <authorList>
            <person name="Brown T."/>
        </authorList>
    </citation>
    <scope>NUCLEOTIDE SEQUENCE</scope>
</reference>
<keyword evidence="6" id="KW-1185">Reference proteome</keyword>
<evidence type="ECO:0000256" key="1">
    <source>
        <dbReference type="ARBA" id="ARBA00023157"/>
    </source>
</evidence>
<keyword evidence="1" id="KW-1015">Disulfide bond</keyword>
<name>A0ABN9ZU49_PIPNA</name>
<accession>A0ABN9ZU49</accession>
<sequence length="199" mass="20957">MRGQRPGFGQHWALLLLGLATGACGLLSSTSGPHSGTPGAGVPTRSSPRSLWGRFLLRTGPQGPGPRCWPGFWSDPQSSSWYVFSSGTQLVVLGQPQSAPSVTLFPPSPEELRTDRATLVCLISGFRPGRVTVAWKANGSPVTQGVETTAPSRQSDNKYAASSFLSLTPAKWRSGGSYSCQVTHEAGTVEKAVVPAECS</sequence>
<dbReference type="InterPro" id="IPR036179">
    <property type="entry name" value="Ig-like_dom_sf"/>
</dbReference>
<organism evidence="5 6">
    <name type="scientific">Pipistrellus nathusii</name>
    <name type="common">Nathusius' pipistrelle</name>
    <dbReference type="NCBI Taxonomy" id="59473"/>
    <lineage>
        <taxon>Eukaryota</taxon>
        <taxon>Metazoa</taxon>
        <taxon>Chordata</taxon>
        <taxon>Craniata</taxon>
        <taxon>Vertebrata</taxon>
        <taxon>Euteleostomi</taxon>
        <taxon>Mammalia</taxon>
        <taxon>Eutheria</taxon>
        <taxon>Laurasiatheria</taxon>
        <taxon>Chiroptera</taxon>
        <taxon>Yangochiroptera</taxon>
        <taxon>Vespertilionidae</taxon>
        <taxon>Pipistrellus</taxon>
    </lineage>
</organism>
<evidence type="ECO:0000259" key="4">
    <source>
        <dbReference type="PROSITE" id="PS50835"/>
    </source>
</evidence>
<keyword evidence="2" id="KW-0393">Immunoglobulin domain</keyword>
<dbReference type="InterPro" id="IPR013783">
    <property type="entry name" value="Ig-like_fold"/>
</dbReference>
<dbReference type="SMART" id="SM00407">
    <property type="entry name" value="IGc1"/>
    <property type="match status" value="1"/>
</dbReference>
<feature type="signal peptide" evidence="3">
    <location>
        <begin position="1"/>
        <end position="25"/>
    </location>
</feature>
<proteinExistence type="predicted"/>
<evidence type="ECO:0000313" key="6">
    <source>
        <dbReference type="Proteomes" id="UP001314169"/>
    </source>
</evidence>
<dbReference type="CDD" id="cd07699">
    <property type="entry name" value="IgC1_L"/>
    <property type="match status" value="1"/>
</dbReference>
<gene>
    <name evidence="5" type="ORF">MPIPNATIZW_LOCUS8537</name>
</gene>
<dbReference type="InterPro" id="IPR007110">
    <property type="entry name" value="Ig-like_dom"/>
</dbReference>
<protein>
    <recommendedName>
        <fullName evidence="4">Ig-like domain-containing protein</fullName>
    </recommendedName>
</protein>
<dbReference type="Proteomes" id="UP001314169">
    <property type="component" value="Chromosome 19"/>
</dbReference>
<dbReference type="SUPFAM" id="SSF48726">
    <property type="entry name" value="Immunoglobulin"/>
    <property type="match status" value="1"/>
</dbReference>
<dbReference type="InterPro" id="IPR003006">
    <property type="entry name" value="Ig/MHC_CS"/>
</dbReference>